<sequence length="73" mass="7398">MGGSIASLLAGRDGLAVGETSLGETMRVLRATVVAVVGAAAVLFAPGVATAAVGSQDCNPPWFWWIPLPCLTE</sequence>
<keyword evidence="3" id="KW-1185">Reference proteome</keyword>
<keyword evidence="1" id="KW-1133">Transmembrane helix</keyword>
<keyword evidence="1" id="KW-0812">Transmembrane</keyword>
<proteinExistence type="predicted"/>
<evidence type="ECO:0000313" key="2">
    <source>
        <dbReference type="EMBL" id="SDM02247.1"/>
    </source>
</evidence>
<dbReference type="EMBL" id="FNHE01000003">
    <property type="protein sequence ID" value="SDM02247.1"/>
    <property type="molecule type" value="Genomic_DNA"/>
</dbReference>
<accession>A0A1G9PVH8</accession>
<protein>
    <submittedName>
        <fullName evidence="2">Uncharacterized protein</fullName>
    </submittedName>
</protein>
<gene>
    <name evidence="2" type="ORF">SAMN05660642_01365</name>
</gene>
<dbReference type="Proteomes" id="UP000198680">
    <property type="component" value="Unassembled WGS sequence"/>
</dbReference>
<name>A0A1G9PVH8_9ACTN</name>
<evidence type="ECO:0000256" key="1">
    <source>
        <dbReference type="SAM" id="Phobius"/>
    </source>
</evidence>
<organism evidence="2 3">
    <name type="scientific">Geodermatophilus siccatus</name>
    <dbReference type="NCBI Taxonomy" id="1137991"/>
    <lineage>
        <taxon>Bacteria</taxon>
        <taxon>Bacillati</taxon>
        <taxon>Actinomycetota</taxon>
        <taxon>Actinomycetes</taxon>
        <taxon>Geodermatophilales</taxon>
        <taxon>Geodermatophilaceae</taxon>
        <taxon>Geodermatophilus</taxon>
    </lineage>
</organism>
<feature type="transmembrane region" description="Helical" evidence="1">
    <location>
        <begin position="28"/>
        <end position="53"/>
    </location>
</feature>
<keyword evidence="1" id="KW-0472">Membrane</keyword>
<reference evidence="3" key="1">
    <citation type="submission" date="2016-10" db="EMBL/GenBank/DDBJ databases">
        <authorList>
            <person name="Varghese N."/>
            <person name="Submissions S."/>
        </authorList>
    </citation>
    <scope>NUCLEOTIDE SEQUENCE [LARGE SCALE GENOMIC DNA]</scope>
    <source>
        <strain evidence="3">DSM 45419</strain>
    </source>
</reference>
<evidence type="ECO:0000313" key="3">
    <source>
        <dbReference type="Proteomes" id="UP000198680"/>
    </source>
</evidence>
<dbReference type="AlphaFoldDB" id="A0A1G9PVH8"/>